<evidence type="ECO:0000313" key="8">
    <source>
        <dbReference type="Proteomes" id="UP001152049"/>
    </source>
</evidence>
<keyword evidence="8" id="KW-1185">Reference proteome</keyword>
<dbReference type="PANTHER" id="PTHR24409">
    <property type="entry name" value="ZINC FINGER PROTEIN 142"/>
    <property type="match status" value="1"/>
</dbReference>
<keyword evidence="4" id="KW-0862">Zinc</keyword>
<evidence type="ECO:0000256" key="4">
    <source>
        <dbReference type="ARBA" id="ARBA00022833"/>
    </source>
</evidence>
<dbReference type="PANTHER" id="PTHR24409:SF356">
    <property type="entry name" value="C2H2 FINGER DOMAIN TRANSCRIPTION FACTOR (EUROFUNG)"/>
    <property type="match status" value="1"/>
</dbReference>
<evidence type="ECO:0000313" key="7">
    <source>
        <dbReference type="EMBL" id="KAJ4269925.1"/>
    </source>
</evidence>
<proteinExistence type="predicted"/>
<dbReference type="GO" id="GO:0008270">
    <property type="term" value="F:zinc ion binding"/>
    <property type="evidence" value="ECO:0007669"/>
    <property type="project" value="UniProtKB-KW"/>
</dbReference>
<accession>A0A9W8SFU6</accession>
<dbReference type="GO" id="GO:0000981">
    <property type="term" value="F:DNA-binding transcription factor activity, RNA polymerase II-specific"/>
    <property type="evidence" value="ECO:0007669"/>
    <property type="project" value="TreeGrafter"/>
</dbReference>
<dbReference type="AlphaFoldDB" id="A0A9W8SFU6"/>
<protein>
    <recommendedName>
        <fullName evidence="6">C2H2-type domain-containing protein</fullName>
    </recommendedName>
</protein>
<keyword evidence="3 5" id="KW-0863">Zinc-finger</keyword>
<feature type="domain" description="C2H2-type" evidence="6">
    <location>
        <begin position="36"/>
        <end position="60"/>
    </location>
</feature>
<dbReference type="OrthoDB" id="6077919at2759"/>
<dbReference type="SUPFAM" id="SSF57667">
    <property type="entry name" value="beta-beta-alpha zinc fingers"/>
    <property type="match status" value="2"/>
</dbReference>
<keyword evidence="1" id="KW-0479">Metal-binding</keyword>
<dbReference type="SMART" id="SM00355">
    <property type="entry name" value="ZnF_C2H2"/>
    <property type="match status" value="5"/>
</dbReference>
<comment type="caution">
    <text evidence="7">The sequence shown here is derived from an EMBL/GenBank/DDBJ whole genome shotgun (WGS) entry which is preliminary data.</text>
</comment>
<name>A0A9W8SFU6_9HYPO</name>
<evidence type="ECO:0000256" key="3">
    <source>
        <dbReference type="ARBA" id="ARBA00022771"/>
    </source>
</evidence>
<dbReference type="GO" id="GO:0000977">
    <property type="term" value="F:RNA polymerase II transcription regulatory region sequence-specific DNA binding"/>
    <property type="evidence" value="ECO:0007669"/>
    <property type="project" value="TreeGrafter"/>
</dbReference>
<evidence type="ECO:0000259" key="6">
    <source>
        <dbReference type="PROSITE" id="PS50157"/>
    </source>
</evidence>
<gene>
    <name evidence="7" type="ORF">NW762_001596</name>
</gene>
<dbReference type="Pfam" id="PF12171">
    <property type="entry name" value="zf-C2H2_jaz"/>
    <property type="match status" value="1"/>
</dbReference>
<dbReference type="GO" id="GO:0005634">
    <property type="term" value="C:nucleus"/>
    <property type="evidence" value="ECO:0007669"/>
    <property type="project" value="TreeGrafter"/>
</dbReference>
<dbReference type="Pfam" id="PF12874">
    <property type="entry name" value="zf-met"/>
    <property type="match status" value="1"/>
</dbReference>
<dbReference type="InterPro" id="IPR013087">
    <property type="entry name" value="Znf_C2H2_type"/>
</dbReference>
<evidence type="ECO:0000256" key="2">
    <source>
        <dbReference type="ARBA" id="ARBA00022737"/>
    </source>
</evidence>
<sequence>MNLECHWSPEAPECRYCFFRAVTDSEIEQHEIEDHYYCAGCDRRFQNLNNIRQHLNSKLHRQSVVICPFCKAACGTATGLSHHLERGACPRAPMNRDKLYRFVKIRDPAGVISNRDVEWAGEKTYTINPRAAWNPWAKAYECYLCHKLYNTLHALKQHLESPRHQQNLYHCLKRSCGREFSTLAALTNHLESESCRILRFQQVQKGIANIVTPGRMISQTL</sequence>
<organism evidence="7 8">
    <name type="scientific">Fusarium torreyae</name>
    <dbReference type="NCBI Taxonomy" id="1237075"/>
    <lineage>
        <taxon>Eukaryota</taxon>
        <taxon>Fungi</taxon>
        <taxon>Dikarya</taxon>
        <taxon>Ascomycota</taxon>
        <taxon>Pezizomycotina</taxon>
        <taxon>Sordariomycetes</taxon>
        <taxon>Hypocreomycetidae</taxon>
        <taxon>Hypocreales</taxon>
        <taxon>Nectriaceae</taxon>
        <taxon>Fusarium</taxon>
    </lineage>
</organism>
<reference evidence="7" key="1">
    <citation type="submission" date="2022-09" db="EMBL/GenBank/DDBJ databases">
        <title>Fusarium specimens isolated from Avocado Roots.</title>
        <authorList>
            <person name="Stajich J."/>
            <person name="Roper C."/>
            <person name="Heimlech-Rivalta G."/>
        </authorList>
    </citation>
    <scope>NUCLEOTIDE SEQUENCE</scope>
    <source>
        <strain evidence="7">CF00136</strain>
    </source>
</reference>
<dbReference type="EMBL" id="JAOQAZ010000002">
    <property type="protein sequence ID" value="KAJ4269925.1"/>
    <property type="molecule type" value="Genomic_DNA"/>
</dbReference>
<dbReference type="InterPro" id="IPR036236">
    <property type="entry name" value="Znf_C2H2_sf"/>
</dbReference>
<evidence type="ECO:0000256" key="5">
    <source>
        <dbReference type="PROSITE-ProRule" id="PRU00042"/>
    </source>
</evidence>
<dbReference type="InterPro" id="IPR022755">
    <property type="entry name" value="Znf_C2H2_jaz"/>
</dbReference>
<dbReference type="PROSITE" id="PS00028">
    <property type="entry name" value="ZINC_FINGER_C2H2_1"/>
    <property type="match status" value="2"/>
</dbReference>
<dbReference type="Gene3D" id="3.30.160.60">
    <property type="entry name" value="Classic Zinc Finger"/>
    <property type="match status" value="2"/>
</dbReference>
<dbReference type="Proteomes" id="UP001152049">
    <property type="component" value="Unassembled WGS sequence"/>
</dbReference>
<evidence type="ECO:0000256" key="1">
    <source>
        <dbReference type="ARBA" id="ARBA00022723"/>
    </source>
</evidence>
<dbReference type="PROSITE" id="PS50157">
    <property type="entry name" value="ZINC_FINGER_C2H2_2"/>
    <property type="match status" value="1"/>
</dbReference>
<keyword evidence="2" id="KW-0677">Repeat</keyword>